<evidence type="ECO:0000313" key="2">
    <source>
        <dbReference type="Proteomes" id="UP000499080"/>
    </source>
</evidence>
<keyword evidence="2" id="KW-1185">Reference proteome</keyword>
<reference evidence="1 2" key="1">
    <citation type="journal article" date="2019" name="Sci. Rep.">
        <title>Orb-weaving spider Araneus ventricosus genome elucidates the spidroin gene catalogue.</title>
        <authorList>
            <person name="Kono N."/>
            <person name="Nakamura H."/>
            <person name="Ohtoshi R."/>
            <person name="Moran D.A.P."/>
            <person name="Shinohara A."/>
            <person name="Yoshida Y."/>
            <person name="Fujiwara M."/>
            <person name="Mori M."/>
            <person name="Tomita M."/>
            <person name="Arakawa K."/>
        </authorList>
    </citation>
    <scope>NUCLEOTIDE SEQUENCE [LARGE SCALE GENOMIC DNA]</scope>
</reference>
<sequence>MSSFLPVASKKEVLSPLLAGSLQEGGVIPPSCRQPPRRRGYPPFLPAASKKNKNLVVIAIRLCTEKVVWFNIKPFVVFLGKGAINFLGKKKFFPFSLLYVHILGFHIDLCVKGPICYRASWQPGQSATDTTYLYSKKM</sequence>
<dbReference type="AlphaFoldDB" id="A0A4Y2EX71"/>
<name>A0A4Y2EX71_ARAVE</name>
<proteinExistence type="predicted"/>
<accession>A0A4Y2EX71</accession>
<comment type="caution">
    <text evidence="1">The sequence shown here is derived from an EMBL/GenBank/DDBJ whole genome shotgun (WGS) entry which is preliminary data.</text>
</comment>
<gene>
    <name evidence="1" type="ORF">AVEN_175688_1</name>
</gene>
<protein>
    <submittedName>
        <fullName evidence="1">Uncharacterized protein</fullName>
    </submittedName>
</protein>
<dbReference type="EMBL" id="BGPR01000743">
    <property type="protein sequence ID" value="GBM33852.1"/>
    <property type="molecule type" value="Genomic_DNA"/>
</dbReference>
<evidence type="ECO:0000313" key="1">
    <source>
        <dbReference type="EMBL" id="GBM33852.1"/>
    </source>
</evidence>
<dbReference type="Proteomes" id="UP000499080">
    <property type="component" value="Unassembled WGS sequence"/>
</dbReference>
<organism evidence="1 2">
    <name type="scientific">Araneus ventricosus</name>
    <name type="common">Orbweaver spider</name>
    <name type="synonym">Epeira ventricosa</name>
    <dbReference type="NCBI Taxonomy" id="182803"/>
    <lineage>
        <taxon>Eukaryota</taxon>
        <taxon>Metazoa</taxon>
        <taxon>Ecdysozoa</taxon>
        <taxon>Arthropoda</taxon>
        <taxon>Chelicerata</taxon>
        <taxon>Arachnida</taxon>
        <taxon>Araneae</taxon>
        <taxon>Araneomorphae</taxon>
        <taxon>Entelegynae</taxon>
        <taxon>Araneoidea</taxon>
        <taxon>Araneidae</taxon>
        <taxon>Araneus</taxon>
    </lineage>
</organism>